<keyword evidence="3" id="KW-1185">Reference proteome</keyword>
<keyword evidence="1" id="KW-0812">Transmembrane</keyword>
<feature type="transmembrane region" description="Helical" evidence="1">
    <location>
        <begin position="181"/>
        <end position="201"/>
    </location>
</feature>
<keyword evidence="1" id="KW-1133">Transmembrane helix</keyword>
<gene>
    <name evidence="2" type="ORF">GMARGA_LOCUS18553</name>
</gene>
<comment type="caution">
    <text evidence="2">The sequence shown here is derived from an EMBL/GenBank/DDBJ whole genome shotgun (WGS) entry which is preliminary data.</text>
</comment>
<evidence type="ECO:0000313" key="2">
    <source>
        <dbReference type="EMBL" id="CAG8771377.1"/>
    </source>
</evidence>
<feature type="transmembrane region" description="Helical" evidence="1">
    <location>
        <begin position="62"/>
        <end position="86"/>
    </location>
</feature>
<keyword evidence="1" id="KW-0472">Membrane</keyword>
<protein>
    <submittedName>
        <fullName evidence="2">3532_t:CDS:1</fullName>
    </submittedName>
</protein>
<name>A0ABN7VHC6_GIGMA</name>
<proteinExistence type="predicted"/>
<reference evidence="2 3" key="1">
    <citation type="submission" date="2021-06" db="EMBL/GenBank/DDBJ databases">
        <authorList>
            <person name="Kallberg Y."/>
            <person name="Tangrot J."/>
            <person name="Rosling A."/>
        </authorList>
    </citation>
    <scope>NUCLEOTIDE SEQUENCE [LARGE SCALE GENOMIC DNA]</scope>
    <source>
        <strain evidence="2 3">120-4 pot B 10/14</strain>
    </source>
</reference>
<evidence type="ECO:0000313" key="3">
    <source>
        <dbReference type="Proteomes" id="UP000789901"/>
    </source>
</evidence>
<organism evidence="2 3">
    <name type="scientific">Gigaspora margarita</name>
    <dbReference type="NCBI Taxonomy" id="4874"/>
    <lineage>
        <taxon>Eukaryota</taxon>
        <taxon>Fungi</taxon>
        <taxon>Fungi incertae sedis</taxon>
        <taxon>Mucoromycota</taxon>
        <taxon>Glomeromycotina</taxon>
        <taxon>Glomeromycetes</taxon>
        <taxon>Diversisporales</taxon>
        <taxon>Gigasporaceae</taxon>
        <taxon>Gigaspora</taxon>
    </lineage>
</organism>
<evidence type="ECO:0000256" key="1">
    <source>
        <dbReference type="SAM" id="Phobius"/>
    </source>
</evidence>
<sequence>MSLDTQFSAYDDYMSTSKRIIRMIRMLFKSFRILATLSFMIISVVGFSQTGFFELKFKYDKILFIAFLTSIIDLMSLIAELFLYLFRQVIHKPESHQQSEKNQPSQLEMNQPTQLEMNQPPQLEMNQQPIINNKKSRNQKIIVVEMTFSVFLFLIYFGIAFTIVTLYGFSVNDEDDSDNVLNGLIWTMAFCWFLYFIFTYLEHR</sequence>
<dbReference type="Proteomes" id="UP000789901">
    <property type="component" value="Unassembled WGS sequence"/>
</dbReference>
<accession>A0ABN7VHC6</accession>
<feature type="transmembrane region" description="Helical" evidence="1">
    <location>
        <begin position="31"/>
        <end position="50"/>
    </location>
</feature>
<feature type="transmembrane region" description="Helical" evidence="1">
    <location>
        <begin position="142"/>
        <end position="169"/>
    </location>
</feature>
<dbReference type="EMBL" id="CAJVQB010014888">
    <property type="protein sequence ID" value="CAG8771377.1"/>
    <property type="molecule type" value="Genomic_DNA"/>
</dbReference>